<organism evidence="1">
    <name type="scientific">Vibrio vulnificus</name>
    <dbReference type="NCBI Taxonomy" id="672"/>
    <lineage>
        <taxon>Bacteria</taxon>
        <taxon>Pseudomonadati</taxon>
        <taxon>Pseudomonadota</taxon>
        <taxon>Gammaproteobacteria</taxon>
        <taxon>Vibrionales</taxon>
        <taxon>Vibrionaceae</taxon>
        <taxon>Vibrio</taxon>
    </lineage>
</organism>
<evidence type="ECO:0008006" key="2">
    <source>
        <dbReference type="Google" id="ProtNLM"/>
    </source>
</evidence>
<keyword evidence="1" id="KW-0614">Plasmid</keyword>
<dbReference type="Gene3D" id="3.40.50.450">
    <property type="match status" value="1"/>
</dbReference>
<dbReference type="SUPFAM" id="SSF52309">
    <property type="entry name" value="N-(deoxy)ribosyltransferase-like"/>
    <property type="match status" value="1"/>
</dbReference>
<reference evidence="1" key="1">
    <citation type="journal article" date="2014" name="Genome Announc.">
        <title>Complete Nucleotide Sequence of pVv01, a P1-Like Plasmid Prophage of Vibrio vulnificus.</title>
        <authorList>
            <person name="Hammerl J.A."/>
            <person name="Klevanskaa K."/>
            <person name="Strauch E."/>
            <person name="Hertwig S."/>
        </authorList>
    </citation>
    <scope>NUCLEOTIDE SEQUENCE</scope>
    <source>
        <strain evidence="1">48/10</strain>
    </source>
</reference>
<dbReference type="Pfam" id="PF14359">
    <property type="entry name" value="DUF4406"/>
    <property type="match status" value="1"/>
</dbReference>
<evidence type="ECO:0000313" key="1">
    <source>
        <dbReference type="EMBL" id="CDM12500.1"/>
    </source>
</evidence>
<accession>A0AAI9EKU1</accession>
<dbReference type="EMBL" id="HG803186">
    <property type="protein sequence ID" value="CDM12500.1"/>
    <property type="molecule type" value="Genomic_DNA"/>
</dbReference>
<dbReference type="InterPro" id="IPR025518">
    <property type="entry name" value="DUF4406"/>
</dbReference>
<protein>
    <recommendedName>
        <fullName evidence="2">DUF4406 domain-containing protein</fullName>
    </recommendedName>
</protein>
<geneLocation type="plasmid" evidence="1">
    <name>p48/10</name>
</geneLocation>
<proteinExistence type="predicted"/>
<reference evidence="1" key="2">
    <citation type="submission" date="2014-01" db="EMBL/GenBank/DDBJ databases">
        <authorList>
            <person name="Hammerl J."/>
        </authorList>
    </citation>
    <scope>NUCLEOTIDE SEQUENCE</scope>
    <source>
        <strain evidence="1">48/10</strain>
        <plasmid evidence="1">p48/10</plasmid>
    </source>
</reference>
<name>A0AAI9EKU1_VIBVL</name>
<sequence length="113" mass="12799">MCKTSLTLEDLKQLRKDEGRLTIYISGAMTGHKNFNHSEFFRVEDIIKEAGHIPLNPARNPKGLKYEQYMKLSFSDLFVSNAIVRLSGWMNSKGALAEVFAAHSLGLKIIDER</sequence>
<dbReference type="AlphaFoldDB" id="A0AAI9EKU1"/>